<dbReference type="InterPro" id="IPR011701">
    <property type="entry name" value="MFS"/>
</dbReference>
<evidence type="ECO:0000256" key="5">
    <source>
        <dbReference type="ARBA" id="ARBA00022989"/>
    </source>
</evidence>
<evidence type="ECO:0000313" key="11">
    <source>
        <dbReference type="Proteomes" id="UP000019375"/>
    </source>
</evidence>
<comment type="similarity">
    <text evidence="2">Belongs to the major facilitator superfamily.</text>
</comment>
<evidence type="ECO:0000256" key="1">
    <source>
        <dbReference type="ARBA" id="ARBA00004127"/>
    </source>
</evidence>
<evidence type="ECO:0000256" key="8">
    <source>
        <dbReference type="SAM" id="MobiDB-lite"/>
    </source>
</evidence>
<keyword evidence="11" id="KW-1185">Reference proteome</keyword>
<keyword evidence="4 9" id="KW-0812">Transmembrane</keyword>
<evidence type="ECO:0000256" key="6">
    <source>
        <dbReference type="ARBA" id="ARBA00023065"/>
    </source>
</evidence>
<gene>
    <name evidence="10" type="ORF">BN860_00386g</name>
</gene>
<dbReference type="Gene3D" id="1.20.1250.20">
    <property type="entry name" value="MFS general substrate transporter like domains"/>
    <property type="match status" value="2"/>
</dbReference>
<dbReference type="SUPFAM" id="SSF103473">
    <property type="entry name" value="MFS general substrate transporter"/>
    <property type="match status" value="1"/>
</dbReference>
<feature type="transmembrane region" description="Helical" evidence="9">
    <location>
        <begin position="503"/>
        <end position="529"/>
    </location>
</feature>
<accession>A0A8J2TBY7</accession>
<feature type="transmembrane region" description="Helical" evidence="9">
    <location>
        <begin position="411"/>
        <end position="432"/>
    </location>
</feature>
<evidence type="ECO:0000256" key="4">
    <source>
        <dbReference type="ARBA" id="ARBA00022692"/>
    </source>
</evidence>
<feature type="transmembrane region" description="Helical" evidence="9">
    <location>
        <begin position="206"/>
        <end position="226"/>
    </location>
</feature>
<feature type="transmembrane region" description="Helical" evidence="9">
    <location>
        <begin position="439"/>
        <end position="459"/>
    </location>
</feature>
<evidence type="ECO:0000256" key="7">
    <source>
        <dbReference type="ARBA" id="ARBA00023136"/>
    </source>
</evidence>
<dbReference type="EMBL" id="HG316466">
    <property type="protein sequence ID" value="CDF91650.1"/>
    <property type="molecule type" value="Genomic_DNA"/>
</dbReference>
<dbReference type="GO" id="GO:0022857">
    <property type="term" value="F:transmembrane transporter activity"/>
    <property type="evidence" value="ECO:0007669"/>
    <property type="project" value="InterPro"/>
</dbReference>
<feature type="transmembrane region" description="Helical" evidence="9">
    <location>
        <begin position="171"/>
        <end position="194"/>
    </location>
</feature>
<feature type="transmembrane region" description="Helical" evidence="9">
    <location>
        <begin position="465"/>
        <end position="482"/>
    </location>
</feature>
<keyword evidence="6" id="KW-0406">Ion transport</keyword>
<sequence>MSDKAAINGNAATVLEDDVPSQDVSSEKSCEKVAEFPANIELEEDTAEDTSSAIAVSDDIAKTRGVSRIEVVREKMSQKVFWIFAASIFLTAWVACLDSSTTYNYQPSATSSFSRHSMLSTLQIANSVIGAVCKPFIAKISDLSSRPFTYFVVLLMYVIGFVVTACSPTISAYVIGSVFIAIGQSGINLMNSVLVADMTTLKWRSLFSSLLALPYLVTTWISGYIVQDILSENWRWGYGMFAIITPVALTPAIVVMAWLEHSANKKGEVPIGPIVDRKRKELEASHITGFKAFYQILKGALIEIDAFGLILLGFAFSLILLPCSLYQYASGGWNNPSMIAMEVVGGVLLIIYAIYEIWFAPFPLLPKRVLMNRTFICCVIIDFIYEMAGYFSLLYFTSYTFVVLNLSYRDWVYLSNTTTMGLCFFGIVWGAVFRVFRRYKVFQVVGIAIKLIGMGIYVACSTRNGSPGVGIIAAGLVVTSFGDAANVMSTQVAAQAAVPHQDMAATISVLSLYSSIGAAVGTAITAAVWSGNLPTALYKYVPDQKKAAAFFESVTAIWQEPWGSADREGAIKAYQEVNHTLFCMGVGVSSIMLIASLFQTNYFLGDQQNCVEGDQKEDYHHNPDDSKKTLIDRITDFWSKPFF</sequence>
<dbReference type="PANTHER" id="PTHR23501:SF58">
    <property type="entry name" value="LOW AFFINITY HEME TRANSPORTER STR3"/>
    <property type="match status" value="1"/>
</dbReference>
<evidence type="ECO:0000256" key="9">
    <source>
        <dbReference type="SAM" id="Phobius"/>
    </source>
</evidence>
<dbReference type="GO" id="GO:0012505">
    <property type="term" value="C:endomembrane system"/>
    <property type="evidence" value="ECO:0007669"/>
    <property type="project" value="UniProtKB-SubCell"/>
</dbReference>
<feature type="transmembrane region" description="Helical" evidence="9">
    <location>
        <begin position="370"/>
        <end position="391"/>
    </location>
</feature>
<dbReference type="FunFam" id="1.20.1250.20:FF:000197">
    <property type="entry name" value="Siderophore iron transporter 1"/>
    <property type="match status" value="1"/>
</dbReference>
<keyword evidence="3" id="KW-0813">Transport</keyword>
<dbReference type="Pfam" id="PF07690">
    <property type="entry name" value="MFS_1"/>
    <property type="match status" value="1"/>
</dbReference>
<dbReference type="GO" id="GO:0006811">
    <property type="term" value="P:monoatomic ion transport"/>
    <property type="evidence" value="ECO:0007669"/>
    <property type="project" value="UniProtKB-KW"/>
</dbReference>
<keyword evidence="5 9" id="KW-1133">Transmembrane helix</keyword>
<dbReference type="OrthoDB" id="4078873at2759"/>
<feature type="region of interest" description="Disordered" evidence="8">
    <location>
        <begin position="1"/>
        <end position="23"/>
    </location>
</feature>
<comment type="subcellular location">
    <subcellularLocation>
        <location evidence="1">Endomembrane system</location>
        <topology evidence="1">Multi-pass membrane protein</topology>
    </subcellularLocation>
</comment>
<proteinExistence type="inferred from homology"/>
<feature type="transmembrane region" description="Helical" evidence="9">
    <location>
        <begin position="80"/>
        <end position="97"/>
    </location>
</feature>
<evidence type="ECO:0000256" key="3">
    <source>
        <dbReference type="ARBA" id="ARBA00022448"/>
    </source>
</evidence>
<feature type="transmembrane region" description="Helical" evidence="9">
    <location>
        <begin position="306"/>
        <end position="327"/>
    </location>
</feature>
<protein>
    <submittedName>
        <fullName evidence="10">ZYBA0S13-00386g1_1</fullName>
    </submittedName>
</protein>
<dbReference type="AlphaFoldDB" id="A0A8J2TBY7"/>
<dbReference type="PANTHER" id="PTHR23501">
    <property type="entry name" value="MAJOR FACILITATOR SUPERFAMILY"/>
    <property type="match status" value="1"/>
</dbReference>
<dbReference type="Proteomes" id="UP000019375">
    <property type="component" value="Unassembled WGS sequence"/>
</dbReference>
<evidence type="ECO:0000256" key="2">
    <source>
        <dbReference type="ARBA" id="ARBA00008335"/>
    </source>
</evidence>
<feature type="transmembrane region" description="Helical" evidence="9">
    <location>
        <begin position="579"/>
        <end position="598"/>
    </location>
</feature>
<organism evidence="10 11">
    <name type="scientific">Zygosaccharomyces bailii (strain CLIB 213 / ATCC 58445 / CBS 680 / BCRC 21525 / NBRC 1098 / NCYC 1416 / NRRL Y-2227)</name>
    <dbReference type="NCBI Taxonomy" id="1333698"/>
    <lineage>
        <taxon>Eukaryota</taxon>
        <taxon>Fungi</taxon>
        <taxon>Dikarya</taxon>
        <taxon>Ascomycota</taxon>
        <taxon>Saccharomycotina</taxon>
        <taxon>Saccharomycetes</taxon>
        <taxon>Saccharomycetales</taxon>
        <taxon>Saccharomycetaceae</taxon>
        <taxon>Zygosaccharomyces</taxon>
    </lineage>
</organism>
<reference evidence="11" key="1">
    <citation type="journal article" date="2013" name="Genome Announc.">
        <title>Genome sequence of the food spoilage yeast Zygosaccharomyces bailii CLIB 213(T).</title>
        <authorList>
            <person name="Galeote V."/>
            <person name="Bigey F."/>
            <person name="Devillers H."/>
            <person name="Neuveglise C."/>
            <person name="Dequin S."/>
        </authorList>
    </citation>
    <scope>NUCLEOTIDE SEQUENCE [LARGE SCALE GENOMIC DNA]</scope>
    <source>
        <strain evidence="11">CLIB 213 / ATCC 58445 / CBS 680 / CCRC 21525 / NBRC 1098 / NCYC 1416 / NRRL Y-2227</strain>
    </source>
</reference>
<evidence type="ECO:0000313" key="10">
    <source>
        <dbReference type="EMBL" id="CDF91650.1"/>
    </source>
</evidence>
<dbReference type="InterPro" id="IPR036259">
    <property type="entry name" value="MFS_trans_sf"/>
</dbReference>
<keyword evidence="7 9" id="KW-0472">Membrane</keyword>
<name>A0A8J2TBY7_ZYGB2</name>
<feature type="transmembrane region" description="Helical" evidence="9">
    <location>
        <begin position="117"/>
        <end position="136"/>
    </location>
</feature>
<feature type="transmembrane region" description="Helical" evidence="9">
    <location>
        <begin position="339"/>
        <end position="358"/>
    </location>
</feature>
<feature type="transmembrane region" description="Helical" evidence="9">
    <location>
        <begin position="238"/>
        <end position="259"/>
    </location>
</feature>
<feature type="transmembrane region" description="Helical" evidence="9">
    <location>
        <begin position="148"/>
        <end position="165"/>
    </location>
</feature>
<dbReference type="GO" id="GO:0005886">
    <property type="term" value="C:plasma membrane"/>
    <property type="evidence" value="ECO:0007669"/>
    <property type="project" value="TreeGrafter"/>
</dbReference>